<proteinExistence type="predicted"/>
<gene>
    <name evidence="1" type="ORF">V5E97_07310</name>
</gene>
<reference evidence="1" key="1">
    <citation type="submission" date="2024-05" db="EMBL/GenBank/DDBJ databases">
        <title>Planctomycetes of the genus Singulisphaera possess chitinolytic capabilities.</title>
        <authorList>
            <person name="Ivanova A."/>
        </authorList>
    </citation>
    <scope>NUCLEOTIDE SEQUENCE</scope>
    <source>
        <strain evidence="1">Ch08T</strain>
    </source>
</reference>
<dbReference type="EMBL" id="CP155447">
    <property type="protein sequence ID" value="XBH05829.1"/>
    <property type="molecule type" value="Genomic_DNA"/>
</dbReference>
<organism evidence="1">
    <name type="scientific">Singulisphaera sp. Ch08</name>
    <dbReference type="NCBI Taxonomy" id="3120278"/>
    <lineage>
        <taxon>Bacteria</taxon>
        <taxon>Pseudomonadati</taxon>
        <taxon>Planctomycetota</taxon>
        <taxon>Planctomycetia</taxon>
        <taxon>Isosphaerales</taxon>
        <taxon>Isosphaeraceae</taxon>
        <taxon>Singulisphaera</taxon>
    </lineage>
</organism>
<protein>
    <recommendedName>
        <fullName evidence="2">SLA1 homology domain-containing protein</fullName>
    </recommendedName>
</protein>
<evidence type="ECO:0000313" key="1">
    <source>
        <dbReference type="EMBL" id="XBH05829.1"/>
    </source>
</evidence>
<accession>A0AAU7CLC9</accession>
<sequence length="377" mass="42771">MREVPLLVFVGVVLTTMPFLAGAGHEKVAATEVDGTWRLTRYIENGKPNEEEVRANFLIVRKNGIQEITRGGTFFSKRKITIDPLKTPKQIDLVDDAGVCVVGIYEMGVDGMRLAILADPEKRKTERPSNLKDEGNIVAVYQRVQDKVQDAKEEGSNPQSVDDGQVRLEKLLGRFLKNNNRQWRFVYDDETQMTPESGKPIIVVRKGIMTYGVPVRSGDLITFDSIESLQRTIYDSSEGGKRTLSRELQNHSTMRYYLRRSLSGDWFFDTIMLSHSDPEFRDRPYFRGRVNWLADGIELVGLGTDNFFRQGGELFPGAFLSRRKLKQEGNRLVQTIRHQGYQLAKGPEGDILPIPDFSQPVGELFNSELKSEPILPD</sequence>
<name>A0AAU7CLC9_9BACT</name>
<dbReference type="RefSeq" id="WP_406698680.1">
    <property type="nucleotide sequence ID" value="NZ_CP155447.1"/>
</dbReference>
<evidence type="ECO:0008006" key="2">
    <source>
        <dbReference type="Google" id="ProtNLM"/>
    </source>
</evidence>
<dbReference type="AlphaFoldDB" id="A0AAU7CLC9"/>